<evidence type="ECO:0000256" key="3">
    <source>
        <dbReference type="ARBA" id="ARBA00022490"/>
    </source>
</evidence>
<keyword evidence="3 5" id="KW-0963">Cytoplasm</keyword>
<evidence type="ECO:0000313" key="11">
    <source>
        <dbReference type="Proteomes" id="UP000478636"/>
    </source>
</evidence>
<dbReference type="Gene3D" id="1.10.132.20">
    <property type="entry name" value="Ribosome-recycling factor"/>
    <property type="match status" value="1"/>
</dbReference>
<dbReference type="InterPro" id="IPR002661">
    <property type="entry name" value="Ribosome_recyc_fac"/>
</dbReference>
<feature type="domain" description="Ribosome recycling factor" evidence="7">
    <location>
        <begin position="19"/>
        <end position="179"/>
    </location>
</feature>
<dbReference type="OrthoDB" id="9804006at2"/>
<dbReference type="SUPFAM" id="SSF55194">
    <property type="entry name" value="Ribosome recycling factor, RRF"/>
    <property type="match status" value="1"/>
</dbReference>
<dbReference type="GO" id="GO:0043023">
    <property type="term" value="F:ribosomal large subunit binding"/>
    <property type="evidence" value="ECO:0007669"/>
    <property type="project" value="TreeGrafter"/>
</dbReference>
<dbReference type="InterPro" id="IPR036191">
    <property type="entry name" value="RRF_sf"/>
</dbReference>
<dbReference type="RefSeq" id="WP_010000912.1">
    <property type="nucleotide sequence ID" value="NZ_BJMJ01000009.1"/>
</dbReference>
<dbReference type="PANTHER" id="PTHR20982">
    <property type="entry name" value="RIBOSOME RECYCLING FACTOR"/>
    <property type="match status" value="1"/>
</dbReference>
<keyword evidence="4 5" id="KW-0648">Protein biosynthesis</keyword>
<name>A0A0Q0TTH4_LEULA</name>
<dbReference type="PANTHER" id="PTHR20982:SF3">
    <property type="entry name" value="MITOCHONDRIAL RIBOSOME RECYCLING FACTOR PSEUDO 1"/>
    <property type="match status" value="1"/>
</dbReference>
<dbReference type="GeneID" id="66531976"/>
<dbReference type="Proteomes" id="UP000321298">
    <property type="component" value="Chromosome"/>
</dbReference>
<dbReference type="FunFam" id="1.10.132.20:FF:000001">
    <property type="entry name" value="Ribosome-recycling factor"/>
    <property type="match status" value="1"/>
</dbReference>
<dbReference type="GO" id="GO:0006415">
    <property type="term" value="P:translational termination"/>
    <property type="evidence" value="ECO:0007669"/>
    <property type="project" value="UniProtKB-UniRule"/>
</dbReference>
<accession>A0A0Q0TTH4</accession>
<evidence type="ECO:0000256" key="6">
    <source>
        <dbReference type="SAM" id="Coils"/>
    </source>
</evidence>
<dbReference type="FunFam" id="3.30.1360.40:FF:000001">
    <property type="entry name" value="Ribosome-recycling factor"/>
    <property type="match status" value="1"/>
</dbReference>
<evidence type="ECO:0000256" key="2">
    <source>
        <dbReference type="ARBA" id="ARBA00005912"/>
    </source>
</evidence>
<dbReference type="InterPro" id="IPR023584">
    <property type="entry name" value="Ribosome_recyc_fac_dom"/>
</dbReference>
<evidence type="ECO:0000256" key="4">
    <source>
        <dbReference type="ARBA" id="ARBA00022917"/>
    </source>
</evidence>
<dbReference type="NCBIfam" id="TIGR00496">
    <property type="entry name" value="frr"/>
    <property type="match status" value="1"/>
</dbReference>
<evidence type="ECO:0000256" key="1">
    <source>
        <dbReference type="ARBA" id="ARBA00004496"/>
    </source>
</evidence>
<dbReference type="Proteomes" id="UP000478636">
    <property type="component" value="Unassembled WGS sequence"/>
</dbReference>
<reference evidence="9 10" key="1">
    <citation type="submission" date="2019-06" db="EMBL/GenBank/DDBJ databases">
        <title>Genome analyses of bacteria isolated from kimchi.</title>
        <authorList>
            <person name="Lee S."/>
            <person name="Ahn S."/>
            <person name="Roh S."/>
        </authorList>
    </citation>
    <scope>NUCLEOTIDE SEQUENCE [LARGE SCALE GENOMIC DNA]</scope>
    <source>
        <strain evidence="9 10">CBA3625</strain>
    </source>
</reference>
<dbReference type="STRING" id="1246.BCR17_07500"/>
<evidence type="ECO:0000256" key="5">
    <source>
        <dbReference type="HAMAP-Rule" id="MF_00040"/>
    </source>
</evidence>
<keyword evidence="6" id="KW-0175">Coiled coil</keyword>
<evidence type="ECO:0000259" key="7">
    <source>
        <dbReference type="Pfam" id="PF01765"/>
    </source>
</evidence>
<sequence>MAFDITDAKARMQGAQDALQRELGSIRTGRANPRILDRIEVEYYGAMTPLNQVASISVPEARILLITPFDKSVLDEIIRAINMSDLGLNPASDGNIVRLAIPQMTEEGRKELAKQVKAEAEKAKVSVRNVRRDAMDSVKKDKELPEDVARKAEDAIQKLTDDNIKAIDAIAAEKEKELLTI</sequence>
<dbReference type="GO" id="GO:0005737">
    <property type="term" value="C:cytoplasm"/>
    <property type="evidence" value="ECO:0007669"/>
    <property type="project" value="UniProtKB-SubCell"/>
</dbReference>
<comment type="subcellular location">
    <subcellularLocation>
        <location evidence="1 5">Cytoplasm</location>
    </subcellularLocation>
</comment>
<dbReference type="Gene3D" id="3.30.1360.40">
    <property type="match status" value="1"/>
</dbReference>
<proteinExistence type="inferred from homology"/>
<dbReference type="CDD" id="cd00520">
    <property type="entry name" value="RRF"/>
    <property type="match status" value="1"/>
</dbReference>
<evidence type="ECO:0000313" key="9">
    <source>
        <dbReference type="EMBL" id="QEA44466.1"/>
    </source>
</evidence>
<dbReference type="Pfam" id="PF01765">
    <property type="entry name" value="RRF"/>
    <property type="match status" value="1"/>
</dbReference>
<keyword evidence="10" id="KW-1185">Reference proteome</keyword>
<dbReference type="KEGG" id="llf:BCR17_07500"/>
<dbReference type="HAMAP" id="MF_00040">
    <property type="entry name" value="RRF"/>
    <property type="match status" value="1"/>
</dbReference>
<feature type="coiled-coil region" evidence="6">
    <location>
        <begin position="113"/>
        <end position="169"/>
    </location>
</feature>
<dbReference type="EMBL" id="WSZI01000013">
    <property type="protein sequence ID" value="MWN21246.1"/>
    <property type="molecule type" value="Genomic_DNA"/>
</dbReference>
<comment type="function">
    <text evidence="5">Responsible for the release of ribosomes from messenger RNA at the termination of protein biosynthesis. May increase the efficiency of translation by recycling ribosomes from one round of translation to another.</text>
</comment>
<protein>
    <recommendedName>
        <fullName evidence="5">Ribosome-recycling factor</fullName>
        <shortName evidence="5">RRF</shortName>
    </recommendedName>
    <alternativeName>
        <fullName evidence="5">Ribosome-releasing factor</fullName>
    </alternativeName>
</protein>
<evidence type="ECO:0000313" key="8">
    <source>
        <dbReference type="EMBL" id="MWN21246.1"/>
    </source>
</evidence>
<reference evidence="8 11" key="2">
    <citation type="submission" date="2019-12" db="EMBL/GenBank/DDBJ databases">
        <title>Complete genome sequence of Leuconostoc lactis strain AVN1 provides insights into metabolic potential.</title>
        <authorList>
            <person name="Besrour N."/>
            <person name="Najjari A."/>
            <person name="Fhoula I."/>
            <person name="Jaballah S."/>
            <person name="Klibi N."/>
            <person name="Ouzari H.I."/>
        </authorList>
    </citation>
    <scope>NUCLEOTIDE SEQUENCE [LARGE SCALE GENOMIC DNA]</scope>
    <source>
        <strain evidence="8 11">AVN1</strain>
    </source>
</reference>
<comment type="similarity">
    <text evidence="2 5">Belongs to the RRF family.</text>
</comment>
<organism evidence="8 11">
    <name type="scientific">Leuconostoc lactis</name>
    <dbReference type="NCBI Taxonomy" id="1246"/>
    <lineage>
        <taxon>Bacteria</taxon>
        <taxon>Bacillati</taxon>
        <taxon>Bacillota</taxon>
        <taxon>Bacilli</taxon>
        <taxon>Lactobacillales</taxon>
        <taxon>Lactobacillaceae</taxon>
        <taxon>Leuconostoc</taxon>
    </lineage>
</organism>
<gene>
    <name evidence="5" type="primary">frr</name>
    <name evidence="9" type="ORF">FGL83_07165</name>
    <name evidence="8" type="ORF">GQS40_06115</name>
</gene>
<dbReference type="AlphaFoldDB" id="A0A0Q0TTH4"/>
<dbReference type="eggNOG" id="COG0233">
    <property type="taxonomic scope" value="Bacteria"/>
</dbReference>
<evidence type="ECO:0000313" key="10">
    <source>
        <dbReference type="Proteomes" id="UP000321298"/>
    </source>
</evidence>
<dbReference type="EMBL" id="CP042387">
    <property type="protein sequence ID" value="QEA44466.1"/>
    <property type="molecule type" value="Genomic_DNA"/>
</dbReference>